<keyword evidence="3 7" id="KW-0812">Transmembrane</keyword>
<gene>
    <name evidence="8" type="ORF">AB6A40_009840</name>
</gene>
<dbReference type="Proteomes" id="UP001608902">
    <property type="component" value="Unassembled WGS sequence"/>
</dbReference>
<comment type="similarity">
    <text evidence="2">Belongs to the patched family.</text>
</comment>
<keyword evidence="5 7" id="KW-0472">Membrane</keyword>
<accession>A0ABD6EUW6</accession>
<evidence type="ECO:0000256" key="5">
    <source>
        <dbReference type="ARBA" id="ARBA00023136"/>
    </source>
</evidence>
<keyword evidence="9" id="KW-1185">Reference proteome</keyword>
<evidence type="ECO:0000256" key="4">
    <source>
        <dbReference type="ARBA" id="ARBA00022989"/>
    </source>
</evidence>
<evidence type="ECO:0000256" key="2">
    <source>
        <dbReference type="ARBA" id="ARBA00005585"/>
    </source>
</evidence>
<keyword evidence="4 7" id="KW-1133">Transmembrane helix</keyword>
<evidence type="ECO:0000256" key="1">
    <source>
        <dbReference type="ARBA" id="ARBA00004141"/>
    </source>
</evidence>
<evidence type="ECO:0000313" key="8">
    <source>
        <dbReference type="EMBL" id="MFH4983131.1"/>
    </source>
</evidence>
<feature type="transmembrane region" description="Helical" evidence="7">
    <location>
        <begin position="129"/>
        <end position="150"/>
    </location>
</feature>
<evidence type="ECO:0000256" key="7">
    <source>
        <dbReference type="SAM" id="Phobius"/>
    </source>
</evidence>
<evidence type="ECO:0000256" key="6">
    <source>
        <dbReference type="ARBA" id="ARBA00023180"/>
    </source>
</evidence>
<keyword evidence="6" id="KW-0325">Glycoprotein</keyword>
<comment type="caution">
    <text evidence="8">The sequence shown here is derived from an EMBL/GenBank/DDBJ whole genome shotgun (WGS) entry which is preliminary data.</text>
</comment>
<evidence type="ECO:0000313" key="9">
    <source>
        <dbReference type="Proteomes" id="UP001608902"/>
    </source>
</evidence>
<comment type="subcellular location">
    <subcellularLocation>
        <location evidence="1">Membrane</location>
        <topology evidence="1">Multi-pass membrane protein</topology>
    </subcellularLocation>
</comment>
<dbReference type="PANTHER" id="PTHR46022:SF1">
    <property type="entry name" value="PROTEIN PATCHED"/>
    <property type="match status" value="1"/>
</dbReference>
<dbReference type="AlphaFoldDB" id="A0ABD6EUW6"/>
<reference evidence="8 9" key="1">
    <citation type="submission" date="2024-08" db="EMBL/GenBank/DDBJ databases">
        <title>Gnathostoma spinigerum genome.</title>
        <authorList>
            <person name="Gonzalez-Bertolin B."/>
            <person name="Monzon S."/>
            <person name="Zaballos A."/>
            <person name="Jimenez P."/>
            <person name="Dekumyoy P."/>
            <person name="Varona S."/>
            <person name="Cuesta I."/>
            <person name="Sumanam S."/>
            <person name="Adisakwattana P."/>
            <person name="Gasser R.B."/>
            <person name="Hernandez-Gonzalez A."/>
            <person name="Young N.D."/>
            <person name="Perteguer M.J."/>
        </authorList>
    </citation>
    <scope>NUCLEOTIDE SEQUENCE [LARGE SCALE GENOMIC DNA]</scope>
    <source>
        <strain evidence="8">AL3</strain>
        <tissue evidence="8">Liver</tissue>
    </source>
</reference>
<dbReference type="PANTHER" id="PTHR46022">
    <property type="entry name" value="PROTEIN PATCHED"/>
    <property type="match status" value="1"/>
</dbReference>
<evidence type="ECO:0000256" key="3">
    <source>
        <dbReference type="ARBA" id="ARBA00022692"/>
    </source>
</evidence>
<proteinExistence type="inferred from homology"/>
<dbReference type="GO" id="GO:0016020">
    <property type="term" value="C:membrane"/>
    <property type="evidence" value="ECO:0007669"/>
    <property type="project" value="UniProtKB-SubCell"/>
</dbReference>
<name>A0ABD6EUW6_9BILA</name>
<sequence>MLTLIEPPVAKRGRSVVSNRSAQHLLQFSAAVEDDDFDENESDPSDIQRSGRRTLLQMLDSLLVGTSSSAEYSLQWKREFSQRPSWCDADMALQQIKRGKAQGNKIALYSRSLIQKSLFHLGSFVQQHAVLVILTVLVLFSFCCYGLQYVRIETDIVKLWVARK</sequence>
<organism evidence="8 9">
    <name type="scientific">Gnathostoma spinigerum</name>
    <dbReference type="NCBI Taxonomy" id="75299"/>
    <lineage>
        <taxon>Eukaryota</taxon>
        <taxon>Metazoa</taxon>
        <taxon>Ecdysozoa</taxon>
        <taxon>Nematoda</taxon>
        <taxon>Chromadorea</taxon>
        <taxon>Rhabditida</taxon>
        <taxon>Spirurina</taxon>
        <taxon>Gnathostomatomorpha</taxon>
        <taxon>Gnathostomatoidea</taxon>
        <taxon>Gnathostomatidae</taxon>
        <taxon>Gnathostoma</taxon>
    </lineage>
</organism>
<protein>
    <submittedName>
        <fullName evidence="8">Uncharacterized protein</fullName>
    </submittedName>
</protein>
<dbReference type="EMBL" id="JBGFUD010011187">
    <property type="protein sequence ID" value="MFH4983131.1"/>
    <property type="molecule type" value="Genomic_DNA"/>
</dbReference>